<dbReference type="PANTHER" id="PTHR42718:SF9">
    <property type="entry name" value="MAJOR FACILITATOR SUPERFAMILY MULTIDRUG TRANSPORTER MFSC"/>
    <property type="match status" value="1"/>
</dbReference>
<dbReference type="InterPro" id="IPR020846">
    <property type="entry name" value="MFS_dom"/>
</dbReference>
<keyword evidence="3 6" id="KW-0812">Transmembrane</keyword>
<dbReference type="PANTHER" id="PTHR42718">
    <property type="entry name" value="MAJOR FACILITATOR SUPERFAMILY MULTIDRUG TRANSPORTER MFSC"/>
    <property type="match status" value="1"/>
</dbReference>
<protein>
    <submittedName>
        <fullName evidence="8">MFS transporter</fullName>
    </submittedName>
</protein>
<feature type="transmembrane region" description="Helical" evidence="6">
    <location>
        <begin position="313"/>
        <end position="335"/>
    </location>
</feature>
<accession>A0ABW3FM33</accession>
<dbReference type="Pfam" id="PF07690">
    <property type="entry name" value="MFS_1"/>
    <property type="match status" value="1"/>
</dbReference>
<evidence type="ECO:0000256" key="2">
    <source>
        <dbReference type="ARBA" id="ARBA00022448"/>
    </source>
</evidence>
<feature type="transmembrane region" description="Helical" evidence="6">
    <location>
        <begin position="69"/>
        <end position="86"/>
    </location>
</feature>
<keyword evidence="2" id="KW-0813">Transport</keyword>
<reference evidence="9" key="1">
    <citation type="journal article" date="2019" name="Int. J. Syst. Evol. Microbiol.">
        <title>The Global Catalogue of Microorganisms (GCM) 10K type strain sequencing project: providing services to taxonomists for standard genome sequencing and annotation.</title>
        <authorList>
            <consortium name="The Broad Institute Genomics Platform"/>
            <consortium name="The Broad Institute Genome Sequencing Center for Infectious Disease"/>
            <person name="Wu L."/>
            <person name="Ma J."/>
        </authorList>
    </citation>
    <scope>NUCLEOTIDE SEQUENCE [LARGE SCALE GENOMIC DNA]</scope>
    <source>
        <strain evidence="9">CCUG 56401</strain>
    </source>
</reference>
<evidence type="ECO:0000259" key="7">
    <source>
        <dbReference type="PROSITE" id="PS50850"/>
    </source>
</evidence>
<feature type="transmembrane region" description="Helical" evidence="6">
    <location>
        <begin position="151"/>
        <end position="178"/>
    </location>
</feature>
<feature type="transmembrane region" description="Helical" evidence="6">
    <location>
        <begin position="184"/>
        <end position="202"/>
    </location>
</feature>
<dbReference type="Proteomes" id="UP001597018">
    <property type="component" value="Unassembled WGS sequence"/>
</dbReference>
<sequence>MSATGETPVAQRWPAAVAGHRHRRALALVALSLLSALQVLDPSVNSLALPAVAADLGMNPGLQSFTSSIGTLLLAAAMLGIGILGDQRGRRRVLLLGTLGMAVGGVVCAIAPGSGAFLAGRVVMGISTAASFGMSLAILPTLFQPHELPRVFGVWLGVQSAISLLGTVGCGAVQAALGWRMSCLIIPVLAVVFTAFGAVSVPESRAAHHRRFDVVGVIVSAVALLLLMGGFTMSGELGWTDPAVIGALVCSVVLLVFFGVWEARRRDPGFPVRLFTVPAFTAACVVGVAFNFANGVIAVQLPNVLESTLGRSAFVGSIVVSAMSVGMLLGTLAAGEAQKRWELSARTVFTSGLLTIAVGFALLVFVRPDTGSWFFGVAAFVVGFGLMWAQNSESAVIMSAAPKEMVGSVGAVKPAVGQLGMGLGMGIVSPIVQSITRGSGPVSQQATVSGFAMVMLCIALAVAACALVVHLLMGRQKGLQSFDAPPAEADHHDVRAAA</sequence>
<feature type="transmembrane region" description="Helical" evidence="6">
    <location>
        <begin position="372"/>
        <end position="389"/>
    </location>
</feature>
<evidence type="ECO:0000313" key="9">
    <source>
        <dbReference type="Proteomes" id="UP001597018"/>
    </source>
</evidence>
<feature type="transmembrane region" description="Helical" evidence="6">
    <location>
        <begin position="451"/>
        <end position="472"/>
    </location>
</feature>
<evidence type="ECO:0000313" key="8">
    <source>
        <dbReference type="EMBL" id="MFD0919337.1"/>
    </source>
</evidence>
<dbReference type="InterPro" id="IPR036259">
    <property type="entry name" value="MFS_trans_sf"/>
</dbReference>
<gene>
    <name evidence="8" type="ORF">ACFQ16_06250</name>
</gene>
<feature type="transmembrane region" description="Helical" evidence="6">
    <location>
        <begin position="243"/>
        <end position="261"/>
    </location>
</feature>
<dbReference type="SUPFAM" id="SSF103473">
    <property type="entry name" value="MFS general substrate transporter"/>
    <property type="match status" value="1"/>
</dbReference>
<feature type="transmembrane region" description="Helical" evidence="6">
    <location>
        <begin position="118"/>
        <end position="139"/>
    </location>
</feature>
<keyword evidence="5 6" id="KW-0472">Membrane</keyword>
<comment type="subcellular location">
    <subcellularLocation>
        <location evidence="1">Cell membrane</location>
        <topology evidence="1">Multi-pass membrane protein</topology>
    </subcellularLocation>
</comment>
<keyword evidence="4 6" id="KW-1133">Transmembrane helix</keyword>
<evidence type="ECO:0000256" key="3">
    <source>
        <dbReference type="ARBA" id="ARBA00022692"/>
    </source>
</evidence>
<name>A0ABW3FM33_9PSEU</name>
<feature type="transmembrane region" description="Helical" evidence="6">
    <location>
        <begin position="273"/>
        <end position="293"/>
    </location>
</feature>
<feature type="domain" description="Major facilitator superfamily (MFS) profile" evidence="7">
    <location>
        <begin position="27"/>
        <end position="477"/>
    </location>
</feature>
<comment type="caution">
    <text evidence="8">The sequence shown here is derived from an EMBL/GenBank/DDBJ whole genome shotgun (WGS) entry which is preliminary data.</text>
</comment>
<dbReference type="InterPro" id="IPR011701">
    <property type="entry name" value="MFS"/>
</dbReference>
<dbReference type="RefSeq" id="WP_263251226.1">
    <property type="nucleotide sequence ID" value="NZ_BAABLT010000015.1"/>
</dbReference>
<feature type="transmembrane region" description="Helical" evidence="6">
    <location>
        <begin position="214"/>
        <end position="231"/>
    </location>
</feature>
<organism evidence="8 9">
    <name type="scientific">Saccharopolyspora rosea</name>
    <dbReference type="NCBI Taxonomy" id="524884"/>
    <lineage>
        <taxon>Bacteria</taxon>
        <taxon>Bacillati</taxon>
        <taxon>Actinomycetota</taxon>
        <taxon>Actinomycetes</taxon>
        <taxon>Pseudonocardiales</taxon>
        <taxon>Pseudonocardiaceae</taxon>
        <taxon>Saccharopolyspora</taxon>
    </lineage>
</organism>
<keyword evidence="9" id="KW-1185">Reference proteome</keyword>
<evidence type="ECO:0000256" key="1">
    <source>
        <dbReference type="ARBA" id="ARBA00004651"/>
    </source>
</evidence>
<proteinExistence type="predicted"/>
<dbReference type="PROSITE" id="PS50850">
    <property type="entry name" value="MFS"/>
    <property type="match status" value="1"/>
</dbReference>
<evidence type="ECO:0000256" key="4">
    <source>
        <dbReference type="ARBA" id="ARBA00022989"/>
    </source>
</evidence>
<evidence type="ECO:0000256" key="6">
    <source>
        <dbReference type="SAM" id="Phobius"/>
    </source>
</evidence>
<feature type="transmembrane region" description="Helical" evidence="6">
    <location>
        <begin position="347"/>
        <end position="366"/>
    </location>
</feature>
<evidence type="ECO:0000256" key="5">
    <source>
        <dbReference type="ARBA" id="ARBA00023136"/>
    </source>
</evidence>
<dbReference type="EMBL" id="JBHTIW010000002">
    <property type="protein sequence ID" value="MFD0919337.1"/>
    <property type="molecule type" value="Genomic_DNA"/>
</dbReference>
<feature type="transmembrane region" description="Helical" evidence="6">
    <location>
        <begin position="93"/>
        <end position="112"/>
    </location>
</feature>
<dbReference type="Gene3D" id="1.20.1250.20">
    <property type="entry name" value="MFS general substrate transporter like domains"/>
    <property type="match status" value="2"/>
</dbReference>
<feature type="transmembrane region" description="Helical" evidence="6">
    <location>
        <begin position="410"/>
        <end position="431"/>
    </location>
</feature>